<organism evidence="4">
    <name type="scientific">uncultured Arthrobacter sp</name>
    <dbReference type="NCBI Taxonomy" id="114050"/>
    <lineage>
        <taxon>Bacteria</taxon>
        <taxon>Bacillati</taxon>
        <taxon>Actinomycetota</taxon>
        <taxon>Actinomycetes</taxon>
        <taxon>Micrococcales</taxon>
        <taxon>Micrococcaceae</taxon>
        <taxon>Arthrobacter</taxon>
        <taxon>environmental samples</taxon>
    </lineage>
</organism>
<accession>A0A6J4IAM7</accession>
<feature type="chain" id="PRO_5026906840" evidence="3">
    <location>
        <begin position="27"/>
        <end position="329"/>
    </location>
</feature>
<feature type="region of interest" description="Disordered" evidence="2">
    <location>
        <begin position="40"/>
        <end position="61"/>
    </location>
</feature>
<evidence type="ECO:0000256" key="1">
    <source>
        <dbReference type="ARBA" id="ARBA00009820"/>
    </source>
</evidence>
<name>A0A6J4IAM7_9MICC</name>
<sequence>MAKRMTPVLLAGALLLLLAAAGPAQAAFPGTNGRIAYESAGRSDAEIRSTNPDGTGGINLTRNSGIDDRHAAWSSDGEKVAYVSGGDEGFGSDSLSDLYVMNADGSGKTRLTESAGFSESEPTWSPDGTRIAFTRVEYHRDDMGDYFYYYETYDVYAINADGTGEVRLTDDAKGGYGPAWSPDGTRLAFASSRGTTPRTTGPEIYVMDPSPEGPSNEPVRLTATRSANTSPNWSPDGTKIVFESGRDRPRSHDFTPEIYTMKADGTEPTRLTRKGWYRDPVWSPDGKRLAFARDGIYTMKAAPLDDRNRARLVVPSEYGYENPDWQAIP</sequence>
<dbReference type="AlphaFoldDB" id="A0A6J4IAM7"/>
<feature type="compositionally biased region" description="Polar residues" evidence="2">
    <location>
        <begin position="48"/>
        <end position="61"/>
    </location>
</feature>
<dbReference type="EMBL" id="CADCTE010000102">
    <property type="protein sequence ID" value="CAA9244880.1"/>
    <property type="molecule type" value="Genomic_DNA"/>
</dbReference>
<evidence type="ECO:0000313" key="4">
    <source>
        <dbReference type="EMBL" id="CAA9244880.1"/>
    </source>
</evidence>
<gene>
    <name evidence="4" type="ORF">AVDCRST_MAG83-1842</name>
</gene>
<dbReference type="PANTHER" id="PTHR36842:SF1">
    <property type="entry name" value="PROTEIN TOLB"/>
    <property type="match status" value="1"/>
</dbReference>
<dbReference type="Pfam" id="PF07676">
    <property type="entry name" value="PD40"/>
    <property type="match status" value="5"/>
</dbReference>
<reference evidence="4" key="1">
    <citation type="submission" date="2020-02" db="EMBL/GenBank/DDBJ databases">
        <authorList>
            <person name="Meier V. D."/>
        </authorList>
    </citation>
    <scope>NUCLEOTIDE SEQUENCE</scope>
    <source>
        <strain evidence="4">AVDCRST_MAG83</strain>
    </source>
</reference>
<protein>
    <submittedName>
        <fullName evidence="4">TolB protein, periplasmic protein involved in the tonb-independent uptake of group A colicins</fullName>
    </submittedName>
</protein>
<dbReference type="PANTHER" id="PTHR36842">
    <property type="entry name" value="PROTEIN TOLB HOMOLOG"/>
    <property type="match status" value="1"/>
</dbReference>
<proteinExistence type="inferred from homology"/>
<dbReference type="SUPFAM" id="SSF69304">
    <property type="entry name" value="Tricorn protease N-terminal domain"/>
    <property type="match status" value="1"/>
</dbReference>
<feature type="region of interest" description="Disordered" evidence="2">
    <location>
        <begin position="191"/>
        <end position="217"/>
    </location>
</feature>
<dbReference type="InterPro" id="IPR011042">
    <property type="entry name" value="6-blade_b-propeller_TolB-like"/>
</dbReference>
<comment type="similarity">
    <text evidence="1">Belongs to the TolB family.</text>
</comment>
<dbReference type="RefSeq" id="WP_294567791.1">
    <property type="nucleotide sequence ID" value="NZ_CADCTE010000102.1"/>
</dbReference>
<dbReference type="InterPro" id="IPR011659">
    <property type="entry name" value="WD40"/>
</dbReference>
<feature type="signal peptide" evidence="3">
    <location>
        <begin position="1"/>
        <end position="26"/>
    </location>
</feature>
<evidence type="ECO:0000256" key="3">
    <source>
        <dbReference type="SAM" id="SignalP"/>
    </source>
</evidence>
<evidence type="ECO:0000256" key="2">
    <source>
        <dbReference type="SAM" id="MobiDB-lite"/>
    </source>
</evidence>
<keyword evidence="3" id="KW-0732">Signal</keyword>
<dbReference type="Gene3D" id="2.120.10.30">
    <property type="entry name" value="TolB, C-terminal domain"/>
    <property type="match status" value="3"/>
</dbReference>